<name>A0AAV5GJL7_9BASI</name>
<evidence type="ECO:0000256" key="1">
    <source>
        <dbReference type="SAM" id="MobiDB-lite"/>
    </source>
</evidence>
<gene>
    <name evidence="2" type="ORF">Rhopal_002384-T1</name>
</gene>
<organism evidence="2 3">
    <name type="scientific">Rhodotorula paludigena</name>
    <dbReference type="NCBI Taxonomy" id="86838"/>
    <lineage>
        <taxon>Eukaryota</taxon>
        <taxon>Fungi</taxon>
        <taxon>Dikarya</taxon>
        <taxon>Basidiomycota</taxon>
        <taxon>Pucciniomycotina</taxon>
        <taxon>Microbotryomycetes</taxon>
        <taxon>Sporidiobolales</taxon>
        <taxon>Sporidiobolaceae</taxon>
        <taxon>Rhodotorula</taxon>
    </lineage>
</organism>
<evidence type="ECO:0000313" key="2">
    <source>
        <dbReference type="EMBL" id="GJN89404.1"/>
    </source>
</evidence>
<dbReference type="AlphaFoldDB" id="A0AAV5GJL7"/>
<proteinExistence type="predicted"/>
<feature type="region of interest" description="Disordered" evidence="1">
    <location>
        <begin position="219"/>
        <end position="274"/>
    </location>
</feature>
<dbReference type="EMBL" id="BQKY01000004">
    <property type="protein sequence ID" value="GJN89404.1"/>
    <property type="molecule type" value="Genomic_DNA"/>
</dbReference>
<evidence type="ECO:0000313" key="3">
    <source>
        <dbReference type="Proteomes" id="UP001342314"/>
    </source>
</evidence>
<reference evidence="2 3" key="1">
    <citation type="submission" date="2021-12" db="EMBL/GenBank/DDBJ databases">
        <title>High titer production of polyol ester of fatty acids by Rhodotorula paludigena BS15 towards product separation-free biomass refinery.</title>
        <authorList>
            <person name="Mano J."/>
            <person name="Ono H."/>
            <person name="Tanaka T."/>
            <person name="Naito K."/>
            <person name="Sushida H."/>
            <person name="Ike M."/>
            <person name="Tokuyasu K."/>
            <person name="Kitaoka M."/>
        </authorList>
    </citation>
    <scope>NUCLEOTIDE SEQUENCE [LARGE SCALE GENOMIC DNA]</scope>
    <source>
        <strain evidence="2 3">BS15</strain>
    </source>
</reference>
<protein>
    <submittedName>
        <fullName evidence="2">Uncharacterized protein</fullName>
    </submittedName>
</protein>
<dbReference type="Proteomes" id="UP001342314">
    <property type="component" value="Unassembled WGS sequence"/>
</dbReference>
<keyword evidence="3" id="KW-1185">Reference proteome</keyword>
<comment type="caution">
    <text evidence="2">The sequence shown here is derived from an EMBL/GenBank/DDBJ whole genome shotgun (WGS) entry which is preliminary data.</text>
</comment>
<sequence>MRSTAAAAAPALEQLPAGFAGLTLESAGSPAPWTTVVAVPLRPRVLLLALVTLARALGDSNEQGAILAAALDRAHAAYEQQRLTVAGAKDAVLESSKAAQVAHAEARRVEKLGKVFKDGADRAVGDLDRAVLRLVREGTAVKELQDAARRIEHAERRGEGDTDLHPYRFVAPLVNELGLDVDEVVGGQEESALNEEWQAIEDGLVSTLADRIYEKASPRRAPPLRLPRLSGRSRPVEDGASSDAESARANSLPPTPPASVHSSDPGDRHEDVDEADEPNVDMLSTLLVPLIHPVVALLFRLHSLLEARLTHAVDRFESLVRASSAAVDGHRLAVQRLNKYASKLRDLRLLEAREVEEEGRVMDELRDTVVELAKLRLGVPPSPVTEEQVVEAIVLIYCQYTLAPPKSAGSVQRQKPKMKVLMPAM</sequence>
<accession>A0AAV5GJL7</accession>